<gene>
    <name evidence="2" type="ORF">AKJ61_04505</name>
</gene>
<dbReference type="GO" id="GO:0016740">
    <property type="term" value="F:transferase activity"/>
    <property type="evidence" value="ECO:0007669"/>
    <property type="project" value="UniProtKB-KW"/>
</dbReference>
<reference evidence="2 3" key="1">
    <citation type="journal article" date="2016" name="Sci. Rep.">
        <title>Metabolic traits of an uncultured archaeal lineage -MSBL1- from brine pools of the Red Sea.</title>
        <authorList>
            <person name="Mwirichia R."/>
            <person name="Alam I."/>
            <person name="Rashid M."/>
            <person name="Vinu M."/>
            <person name="Ba-Alawi W."/>
            <person name="Anthony Kamau A."/>
            <person name="Kamanda Ngugi D."/>
            <person name="Goker M."/>
            <person name="Klenk H.P."/>
            <person name="Bajic V."/>
            <person name="Stingl U."/>
        </authorList>
    </citation>
    <scope>NUCLEOTIDE SEQUENCE [LARGE SCALE GENOMIC DNA]</scope>
    <source>
        <strain evidence="2">SCGC-AAA259B11</strain>
    </source>
</reference>
<comment type="caution">
    <text evidence="2">The sequence shown here is derived from an EMBL/GenBank/DDBJ whole genome shotgun (WGS) entry which is preliminary data.</text>
</comment>
<dbReference type="Gene3D" id="3.90.226.10">
    <property type="entry name" value="2-enoyl-CoA Hydratase, Chain A, domain 1"/>
    <property type="match status" value="1"/>
</dbReference>
<dbReference type="InterPro" id="IPR011763">
    <property type="entry name" value="COA_CT_C"/>
</dbReference>
<keyword evidence="3" id="KW-1185">Reference proteome</keyword>
<dbReference type="AlphaFoldDB" id="A0A133U363"/>
<protein>
    <submittedName>
        <fullName evidence="2">Methylmalonyl-CoA carboxyltransferase</fullName>
    </submittedName>
</protein>
<evidence type="ECO:0000313" key="2">
    <source>
        <dbReference type="EMBL" id="KXA88632.1"/>
    </source>
</evidence>
<dbReference type="PROSITE" id="PS50989">
    <property type="entry name" value="COA_CT_CTER"/>
    <property type="match status" value="1"/>
</dbReference>
<dbReference type="PANTHER" id="PTHR43842">
    <property type="entry name" value="PROPIONYL-COA CARBOXYLASE BETA CHAIN"/>
    <property type="match status" value="1"/>
</dbReference>
<accession>A0A133U363</accession>
<dbReference type="InterPro" id="IPR029045">
    <property type="entry name" value="ClpP/crotonase-like_dom_sf"/>
</dbReference>
<dbReference type="InterPro" id="IPR034733">
    <property type="entry name" value="AcCoA_carboxyl_beta"/>
</dbReference>
<dbReference type="EMBL" id="LHXK01000096">
    <property type="protein sequence ID" value="KXA88632.1"/>
    <property type="molecule type" value="Genomic_DNA"/>
</dbReference>
<dbReference type="PANTHER" id="PTHR43842:SF2">
    <property type="entry name" value="PROPIONYL-COA CARBOXYLASE BETA CHAIN, MITOCHONDRIAL"/>
    <property type="match status" value="1"/>
</dbReference>
<sequence length="241" mass="27254">DMHDLIEQICDEGYFFEVKERFAKNVITGFTRIGGKVVGIVASNPQHKAGVIDTDAADKYSRFVRFCDLFNIPLVNIHDTPGFMIGSDQEWKGILRHGAKTLYSYIEATVPKITLIVRKSFAGAYLGMCCKDTGADLAFAWPNARITIVGPATAASVIFAKEIKSADNPEEVRKKRIDEYEEKYVNPYRAAERGWLDDVIEPADSRKYIYRALEILEDKTNKSSSVGRRRPMEKKYSNINL</sequence>
<dbReference type="GO" id="GO:0004658">
    <property type="term" value="F:propionyl-CoA carboxylase activity"/>
    <property type="evidence" value="ECO:0007669"/>
    <property type="project" value="TreeGrafter"/>
</dbReference>
<feature type="non-terminal residue" evidence="2">
    <location>
        <position position="1"/>
    </location>
</feature>
<dbReference type="InterPro" id="IPR051047">
    <property type="entry name" value="AccD/PCCB"/>
</dbReference>
<organism evidence="2 3">
    <name type="scientific">candidate division MSBL1 archaeon SCGC-AAA259B11</name>
    <dbReference type="NCBI Taxonomy" id="1698260"/>
    <lineage>
        <taxon>Archaea</taxon>
        <taxon>Methanobacteriati</taxon>
        <taxon>Methanobacteriota</taxon>
        <taxon>candidate division MSBL1</taxon>
    </lineage>
</organism>
<dbReference type="SUPFAM" id="SSF52096">
    <property type="entry name" value="ClpP/crotonase"/>
    <property type="match status" value="1"/>
</dbReference>
<evidence type="ECO:0000313" key="3">
    <source>
        <dbReference type="Proteomes" id="UP000070184"/>
    </source>
</evidence>
<dbReference type="Proteomes" id="UP000070184">
    <property type="component" value="Unassembled WGS sequence"/>
</dbReference>
<feature type="domain" description="CoA carboxyltransferase C-terminal" evidence="1">
    <location>
        <begin position="1"/>
        <end position="222"/>
    </location>
</feature>
<proteinExistence type="predicted"/>
<dbReference type="Pfam" id="PF01039">
    <property type="entry name" value="Carboxyl_trans"/>
    <property type="match status" value="1"/>
</dbReference>
<evidence type="ECO:0000259" key="1">
    <source>
        <dbReference type="PROSITE" id="PS50989"/>
    </source>
</evidence>
<keyword evidence="2" id="KW-0808">Transferase</keyword>
<name>A0A133U363_9EURY</name>